<dbReference type="GO" id="GO:0016747">
    <property type="term" value="F:acyltransferase activity, transferring groups other than amino-acyl groups"/>
    <property type="evidence" value="ECO:0007669"/>
    <property type="project" value="InterPro"/>
</dbReference>
<dbReference type="Gene3D" id="3.40.630.30">
    <property type="match status" value="1"/>
</dbReference>
<protein>
    <submittedName>
        <fullName evidence="2">GNAT family N-acetyltransferase</fullName>
    </submittedName>
</protein>
<evidence type="ECO:0000313" key="2">
    <source>
        <dbReference type="EMBL" id="RXR07254.1"/>
    </source>
</evidence>
<evidence type="ECO:0000313" key="3">
    <source>
        <dbReference type="Proteomes" id="UP000289784"/>
    </source>
</evidence>
<dbReference type="AlphaFoldDB" id="A0A4Q1JX67"/>
<accession>A0A4Q1JX67</accession>
<dbReference type="InterPro" id="IPR016181">
    <property type="entry name" value="Acyl_CoA_acyltransferase"/>
</dbReference>
<dbReference type="SUPFAM" id="SSF55729">
    <property type="entry name" value="Acyl-CoA N-acyltransferases (Nat)"/>
    <property type="match status" value="1"/>
</dbReference>
<name>A0A4Q1JX67_9GAMM</name>
<gene>
    <name evidence="2" type="ORF">EPA99_04875</name>
</gene>
<proteinExistence type="predicted"/>
<organism evidence="2 3">
    <name type="scientific">Pseudoxanthomonas composti</name>
    <dbReference type="NCBI Taxonomy" id="2137479"/>
    <lineage>
        <taxon>Bacteria</taxon>
        <taxon>Pseudomonadati</taxon>
        <taxon>Pseudomonadota</taxon>
        <taxon>Gammaproteobacteria</taxon>
        <taxon>Lysobacterales</taxon>
        <taxon>Lysobacteraceae</taxon>
        <taxon>Pseudoxanthomonas</taxon>
    </lineage>
</organism>
<keyword evidence="2" id="KW-0808">Transferase</keyword>
<reference evidence="2 3" key="1">
    <citation type="submission" date="2019-01" db="EMBL/GenBank/DDBJ databases">
        <title>Pseudoxanthomonas composti sp. nov., isolated from compost.</title>
        <authorList>
            <person name="Yang G."/>
        </authorList>
    </citation>
    <scope>NUCLEOTIDE SEQUENCE [LARGE SCALE GENOMIC DNA]</scope>
    <source>
        <strain evidence="2 3">GSS15</strain>
    </source>
</reference>
<feature type="domain" description="N-acetyltransferase" evidence="1">
    <location>
        <begin position="4"/>
        <end position="149"/>
    </location>
</feature>
<dbReference type="EMBL" id="SAWZ01000002">
    <property type="protein sequence ID" value="RXR07254.1"/>
    <property type="molecule type" value="Genomic_DNA"/>
</dbReference>
<dbReference type="OrthoDB" id="9796171at2"/>
<comment type="caution">
    <text evidence="2">The sequence shown here is derived from an EMBL/GenBank/DDBJ whole genome shotgun (WGS) entry which is preliminary data.</text>
</comment>
<dbReference type="Pfam" id="PF13673">
    <property type="entry name" value="Acetyltransf_10"/>
    <property type="match status" value="1"/>
</dbReference>
<dbReference type="PROSITE" id="PS51186">
    <property type="entry name" value="GNAT"/>
    <property type="match status" value="1"/>
</dbReference>
<keyword evidence="3" id="KW-1185">Reference proteome</keyword>
<dbReference type="Proteomes" id="UP000289784">
    <property type="component" value="Unassembled WGS sequence"/>
</dbReference>
<dbReference type="InterPro" id="IPR000182">
    <property type="entry name" value="GNAT_dom"/>
</dbReference>
<dbReference type="InterPro" id="IPR057691">
    <property type="entry name" value="DUF7931"/>
</dbReference>
<dbReference type="Pfam" id="PF25559">
    <property type="entry name" value="DUF7931"/>
    <property type="match status" value="1"/>
</dbReference>
<evidence type="ECO:0000259" key="1">
    <source>
        <dbReference type="PROSITE" id="PS51186"/>
    </source>
</evidence>
<sequence length="307" mass="33547">MPRTRMRAAEPRIELASHAALQSTLQRLWQDAVMREPALAGLRGAPALDTLALHAVAFDQDDRPLGTARLSPDHRLGPLLVLPEARSRGIGQALLAALAGAARLRHCRQLTLEAPLALHAFFAAQGFIPEGEPHSREGIPHQSMRRAFDGAVVIEDPAQAAAACIGITAGTRRTLRIYSRELDPGLLDQPALVQRIRRLCTGTRDAMVQILLHDAQAPQRASAPLLALSQRLPSRFALRQVSDPVDQAYPSAYLVNDRGGYYFRTLGHRLEGEADMDGAGRARQLRDSFASVWERARPCAELRALGL</sequence>